<dbReference type="CDD" id="cd16021">
    <property type="entry name" value="ALP_like"/>
    <property type="match status" value="1"/>
</dbReference>
<dbReference type="EMBL" id="FZQP02006443">
    <property type="protein sequence ID" value="VVD02922.1"/>
    <property type="molecule type" value="Genomic_DNA"/>
</dbReference>
<keyword evidence="2" id="KW-1185">Reference proteome</keyword>
<dbReference type="FunFam" id="3.40.720.10:FF:000017">
    <property type="entry name" value="Predicted protein"/>
    <property type="match status" value="1"/>
</dbReference>
<evidence type="ECO:0000313" key="2">
    <source>
        <dbReference type="Proteomes" id="UP000324832"/>
    </source>
</evidence>
<dbReference type="PANTHER" id="PTHR10974">
    <property type="entry name" value="FI08016P-RELATED"/>
    <property type="match status" value="1"/>
</dbReference>
<dbReference type="InterPro" id="IPR004245">
    <property type="entry name" value="DUF229"/>
</dbReference>
<dbReference type="AlphaFoldDB" id="A0A5E4QZ40"/>
<accession>A0A5E4QZ40</accession>
<organism evidence="1 2">
    <name type="scientific">Leptidea sinapis</name>
    <dbReference type="NCBI Taxonomy" id="189913"/>
    <lineage>
        <taxon>Eukaryota</taxon>
        <taxon>Metazoa</taxon>
        <taxon>Ecdysozoa</taxon>
        <taxon>Arthropoda</taxon>
        <taxon>Hexapoda</taxon>
        <taxon>Insecta</taxon>
        <taxon>Pterygota</taxon>
        <taxon>Neoptera</taxon>
        <taxon>Endopterygota</taxon>
        <taxon>Lepidoptera</taxon>
        <taxon>Glossata</taxon>
        <taxon>Ditrysia</taxon>
        <taxon>Papilionoidea</taxon>
        <taxon>Pieridae</taxon>
        <taxon>Dismorphiinae</taxon>
        <taxon>Leptidea</taxon>
    </lineage>
</organism>
<dbReference type="Pfam" id="PF02995">
    <property type="entry name" value="DUF229"/>
    <property type="match status" value="2"/>
</dbReference>
<dbReference type="PANTHER" id="PTHR10974:SF9">
    <property type="entry name" value="DUF229 DOMAIN CONTAINING PROTEIN-RELATED"/>
    <property type="match status" value="1"/>
</dbReference>
<gene>
    <name evidence="1" type="ORF">LSINAPIS_LOCUS13022</name>
</gene>
<reference evidence="1 2" key="1">
    <citation type="submission" date="2017-07" db="EMBL/GenBank/DDBJ databases">
        <authorList>
            <person name="Talla V."/>
            <person name="Backstrom N."/>
        </authorList>
    </citation>
    <scope>NUCLEOTIDE SEQUENCE [LARGE SCALE GENOMIC DNA]</scope>
</reference>
<dbReference type="GO" id="GO:0005615">
    <property type="term" value="C:extracellular space"/>
    <property type="evidence" value="ECO:0007669"/>
    <property type="project" value="TreeGrafter"/>
</dbReference>
<evidence type="ECO:0000313" key="1">
    <source>
        <dbReference type="EMBL" id="VVD02922.1"/>
    </source>
</evidence>
<sequence length="764" mass="88903">MSPIKHAIATANRINKENEVARAIHYRTMQHVPLDEVYKTFNDNDTDDYSFERDEYAKAQMLITPTCKIPLTMNRYEKKHPNKNKVECGKRAVFLNKVSDDHVRVMIKDQILQNHLGDNTHYDCCVRFLKTVDELNKQEYSFTSCEKFEDGHTFKLESDFINVRCNSYNNENETLVIYDDVYAFTKKIGENKFDNLIATLTGVDSESVTEKCSNQMDSCNNLMIWKTFQEAEYVTAYGEDYLALPDTFSINFTFNRPPTDHYMKPFFAAAEQSEDYLINTPGCSIPNFGRTLNFKEAEDQGKSCGDRAIFVYKLSNEYFTFRIDDIKMRIYIKRLSTQKEVNANVSGYNILILGMDTMSRVRFIRSMPRTYKYLKENDWLDFRAYNKVDYNTFPNIVALLTGKKRSEVTKLCNNTMDTCNDIFLWSLFNKKGYYTAFGEDYLRLPDTFTLQNGFKVPPTNHYPRPLFITGESLKGNLICMMKKPSAQHLLDYALDFSIAYKSNNFFGMFWLNSYSHNLQNIPTLIDRNIVNFFESMDNSGILKNTFVFFLSDHGIRFGEARMPYESYYDERLPMLYIQVPDSFRKTHTHQYTNMVINQGRLLSPYDLYLTMSDLLHKDAGTYIYTLDACPQCVSILKELSPDRNCADASIDAKWCTCHDMTKLPNDDKKVLLGVSAAMAIIQKKNREIITTKCTECEILRFKKVLRAHIYTDSFNTRVYYIIVLLTTPGDLKYEVVVEKQDTLRVIEPIDTISTYNSKARQVDD</sequence>
<name>A0A5E4QZ40_9NEOP</name>
<dbReference type="SUPFAM" id="SSF53649">
    <property type="entry name" value="Alkaline phosphatase-like"/>
    <property type="match status" value="1"/>
</dbReference>
<evidence type="ECO:0008006" key="3">
    <source>
        <dbReference type="Google" id="ProtNLM"/>
    </source>
</evidence>
<dbReference type="Proteomes" id="UP000324832">
    <property type="component" value="Unassembled WGS sequence"/>
</dbReference>
<dbReference type="InterPro" id="IPR017850">
    <property type="entry name" value="Alkaline_phosphatase_core_sf"/>
</dbReference>
<dbReference type="Gene3D" id="3.40.720.10">
    <property type="entry name" value="Alkaline Phosphatase, subunit A"/>
    <property type="match status" value="1"/>
</dbReference>
<protein>
    <recommendedName>
        <fullName evidence="3">Sulfatase N-terminal domain-containing protein</fullName>
    </recommendedName>
</protein>
<proteinExistence type="predicted"/>